<evidence type="ECO:0008006" key="4">
    <source>
        <dbReference type="Google" id="ProtNLM"/>
    </source>
</evidence>
<dbReference type="SUPFAM" id="SSF52029">
    <property type="entry name" value="GroEL apical domain-like"/>
    <property type="match status" value="1"/>
</dbReference>
<dbReference type="PANTHER" id="PTHR46883:SF1">
    <property type="entry name" value="BARDET-BIEDL SYNDROME 12 PROTEIN"/>
    <property type="match status" value="1"/>
</dbReference>
<feature type="compositionally biased region" description="Polar residues" evidence="1">
    <location>
        <begin position="554"/>
        <end position="567"/>
    </location>
</feature>
<name>A0AAU9WYG6_9CNID</name>
<dbReference type="EMBL" id="CALNXJ010000025">
    <property type="protein sequence ID" value="CAH3130765.1"/>
    <property type="molecule type" value="Genomic_DNA"/>
</dbReference>
<comment type="caution">
    <text evidence="2">The sequence shown here is derived from an EMBL/GenBank/DDBJ whole genome shotgun (WGS) entry which is preliminary data.</text>
</comment>
<evidence type="ECO:0000313" key="2">
    <source>
        <dbReference type="EMBL" id="CAH3130765.1"/>
    </source>
</evidence>
<dbReference type="InterPro" id="IPR027409">
    <property type="entry name" value="GroEL-like_apical_dom_sf"/>
</dbReference>
<sequence length="1064" mass="117653">MADGYEFGRVARNNNNLSVARALASSVKTLLGPNNGLKCCSSDDESVICSSAAKLLQFIDIQHPAGFILNDACQGQYKKYRTNCKTLICMAGFWSSAVEDLLDQGVPIPIILRLFDDALQVCEEVCHQTSIDITEALQSHQDLNHPAKDNYGDKENSQSISKEISCHPVAELDILKKTDLIDAVDADDISWYFDGQKRGVDDGSPWGDFDIPGARSHIPRIPGYITAAEEPIPRTVKMETPTTKMPEVKTFRNKNCLDLKISRNGDVTTCNENLDKIASRSESCKSLGGILGAKTNVSNMSPPWVNTGKPEDFLQGTKTRLLLDEPESGNSQFYPNIQGDTCYGNKASRTPLESTESWNKSIFSRREDKCVDEFETSLPEAVSYTANGNIAIKSLVSKEHNEDLRSSGFLGENFINAHTDTKRTKFQNVGAKSFEPLNKINFNPLPLTSSDCRDIKGDDRFLFSLSEKLESKNVIVQRRVKLSEIFKGSRHFVNSSRNKASPKLVDVENGPKDSPKGEPEKLSTGTTPSKSIPKTRHSGETGLVDSTPHDRETLSVQDGVSSSPSQLNSVEIKKKSLFELGSCLSHGKDLEMKLAVEVTNSLPISSSSFKDLDIPLGMIHTELVLGPPNSFSCRIDGLLLENTSTFQFSSSSQNLPACKLLLALINGDVTPEFRHAGLNNELQILRIIRNEDFKSSVFNQEKDWYRSVTASLSNHKIGILVVKGIVHDSVLDYCLSHNITVLQSVSYPVLQLLSFATGSAIITYLADLREQDLGGPVTIETWELGWAPCLVRHSKPKGSRDGDVRRMKTCQYVLVREVTEASSDREDFNSPLQTVLLCSPCKDVLCDMEERFWNSIYRLKNTLSCGRVLPGAGEIEAACIRRLTELADKHAAPAFSSSPLPGWLQESLEVFRPLVYTAFAQGLKYFLCSVLLNSGDFTSLSGTSVYVEQLVNEGLTLDVLEKSKDDHSDDHRGEPRRARGIKGGHAKDRVPSCDPTGFPAENVRDPFDSRQVTYKVKSSVFDDYTAKKEAWRRAVAVIRILLQSDMLVETGLIVGQSKSEIVLF</sequence>
<dbReference type="InterPro" id="IPR027413">
    <property type="entry name" value="GROEL-like_equatorial_sf"/>
</dbReference>
<dbReference type="InterPro" id="IPR027410">
    <property type="entry name" value="TCP-1-like_intermed_sf"/>
</dbReference>
<dbReference type="SUPFAM" id="SSF48592">
    <property type="entry name" value="GroEL equatorial domain-like"/>
    <property type="match status" value="1"/>
</dbReference>
<gene>
    <name evidence="2" type="ORF">PMEA_00014324</name>
</gene>
<feature type="region of interest" description="Disordered" evidence="1">
    <location>
        <begin position="497"/>
        <end position="567"/>
    </location>
</feature>
<evidence type="ECO:0000256" key="1">
    <source>
        <dbReference type="SAM" id="MobiDB-lite"/>
    </source>
</evidence>
<reference evidence="2 3" key="1">
    <citation type="submission" date="2022-05" db="EMBL/GenBank/DDBJ databases">
        <authorList>
            <consortium name="Genoscope - CEA"/>
            <person name="William W."/>
        </authorList>
    </citation>
    <scope>NUCLEOTIDE SEQUENCE [LARGE SCALE GENOMIC DNA]</scope>
</reference>
<dbReference type="GO" id="GO:0005524">
    <property type="term" value="F:ATP binding"/>
    <property type="evidence" value="ECO:0007669"/>
    <property type="project" value="InterPro"/>
</dbReference>
<dbReference type="Gene3D" id="1.10.560.10">
    <property type="entry name" value="GroEL-like equatorial domain"/>
    <property type="match status" value="2"/>
</dbReference>
<keyword evidence="3" id="KW-1185">Reference proteome</keyword>
<proteinExistence type="predicted"/>
<dbReference type="Pfam" id="PF00118">
    <property type="entry name" value="Cpn60_TCP1"/>
    <property type="match status" value="2"/>
</dbReference>
<feature type="region of interest" description="Disordered" evidence="1">
    <location>
        <begin position="962"/>
        <end position="1001"/>
    </location>
</feature>
<dbReference type="InterPro" id="IPR002423">
    <property type="entry name" value="Cpn60/GroEL/TCP-1"/>
</dbReference>
<dbReference type="Proteomes" id="UP001159428">
    <property type="component" value="Unassembled WGS sequence"/>
</dbReference>
<feature type="compositionally biased region" description="Basic and acidic residues" evidence="1">
    <location>
        <begin position="962"/>
        <end position="977"/>
    </location>
</feature>
<dbReference type="GO" id="GO:0045494">
    <property type="term" value="P:photoreceptor cell maintenance"/>
    <property type="evidence" value="ECO:0007669"/>
    <property type="project" value="TreeGrafter"/>
</dbReference>
<evidence type="ECO:0000313" key="3">
    <source>
        <dbReference type="Proteomes" id="UP001159428"/>
    </source>
</evidence>
<accession>A0AAU9WYG6</accession>
<organism evidence="2 3">
    <name type="scientific">Pocillopora meandrina</name>
    <dbReference type="NCBI Taxonomy" id="46732"/>
    <lineage>
        <taxon>Eukaryota</taxon>
        <taxon>Metazoa</taxon>
        <taxon>Cnidaria</taxon>
        <taxon>Anthozoa</taxon>
        <taxon>Hexacorallia</taxon>
        <taxon>Scleractinia</taxon>
        <taxon>Astrocoeniina</taxon>
        <taxon>Pocilloporidae</taxon>
        <taxon>Pocillopora</taxon>
    </lineage>
</organism>
<protein>
    <recommendedName>
        <fullName evidence="4">Bardet-Biedl syndrome 12 protein</fullName>
    </recommendedName>
</protein>
<dbReference type="GO" id="GO:0051131">
    <property type="term" value="P:chaperone-mediated protein complex assembly"/>
    <property type="evidence" value="ECO:0007669"/>
    <property type="project" value="InterPro"/>
</dbReference>
<dbReference type="PANTHER" id="PTHR46883">
    <property type="entry name" value="BARDET-BIEDL SYNDROME 12 PROTEIN"/>
    <property type="match status" value="1"/>
</dbReference>
<dbReference type="Gene3D" id="3.30.260.10">
    <property type="entry name" value="TCP-1-like chaperonin intermediate domain"/>
    <property type="match status" value="2"/>
</dbReference>
<dbReference type="InterPro" id="IPR042984">
    <property type="entry name" value="BBS12"/>
</dbReference>
<feature type="compositionally biased region" description="Basic and acidic residues" evidence="1">
    <location>
        <begin position="505"/>
        <end position="521"/>
    </location>
</feature>
<feature type="compositionally biased region" description="Polar residues" evidence="1">
    <location>
        <begin position="523"/>
        <end position="532"/>
    </location>
</feature>
<dbReference type="Gene3D" id="3.50.7.10">
    <property type="entry name" value="GroEL"/>
    <property type="match status" value="1"/>
</dbReference>
<dbReference type="AlphaFoldDB" id="A0AAU9WYG6"/>